<organism evidence="2 3">
    <name type="scientific">Vairimorpha ceranae</name>
    <dbReference type="NCBI Taxonomy" id="40302"/>
    <lineage>
        <taxon>Eukaryota</taxon>
        <taxon>Fungi</taxon>
        <taxon>Fungi incertae sedis</taxon>
        <taxon>Microsporidia</taxon>
        <taxon>Nosematidae</taxon>
        <taxon>Vairimorpha</taxon>
    </lineage>
</organism>
<dbReference type="GeneID" id="36318641"/>
<protein>
    <submittedName>
        <fullName evidence="2">Uncharacterized protein</fullName>
    </submittedName>
</protein>
<sequence length="49" mass="6116">MFCITDISIKLNYYLIKFLFIFFQPKINTFSFFWVYFRILATFFPKNID</sequence>
<proteinExistence type="predicted"/>
<keyword evidence="1" id="KW-0472">Membrane</keyword>
<evidence type="ECO:0000313" key="3">
    <source>
        <dbReference type="Proteomes" id="UP000034350"/>
    </source>
</evidence>
<feature type="transmembrane region" description="Helical" evidence="1">
    <location>
        <begin position="12"/>
        <end position="37"/>
    </location>
</feature>
<dbReference type="RefSeq" id="XP_024331555.1">
    <property type="nucleotide sequence ID" value="XM_024473744.1"/>
</dbReference>
<evidence type="ECO:0000313" key="2">
    <source>
        <dbReference type="EMBL" id="KKO75813.1"/>
    </source>
</evidence>
<name>A0A0F9WSH2_9MICR</name>
<dbReference type="Proteomes" id="UP000034350">
    <property type="component" value="Unassembled WGS sequence"/>
</dbReference>
<gene>
    <name evidence="2" type="ORF">AAJ76_1100014805</name>
</gene>
<evidence type="ECO:0000256" key="1">
    <source>
        <dbReference type="SAM" id="Phobius"/>
    </source>
</evidence>
<accession>A0A0F9WSH2</accession>
<comment type="caution">
    <text evidence="2">The sequence shown here is derived from an EMBL/GenBank/DDBJ whole genome shotgun (WGS) entry which is preliminary data.</text>
</comment>
<keyword evidence="1" id="KW-1133">Transmembrane helix</keyword>
<reference evidence="2 3" key="1">
    <citation type="journal article" date="2015" name="Environ. Microbiol.">
        <title>Genome analyses suggest the presence of polyploidy and recent human-driven expansions in eight global populations of the honeybee pathogen Nosema ceranae.</title>
        <authorList>
            <person name="Pelin A."/>
            <person name="Selman M."/>
            <person name="Aris-Brosou S."/>
            <person name="Farinelli L."/>
            <person name="Corradi N."/>
        </authorList>
    </citation>
    <scope>NUCLEOTIDE SEQUENCE [LARGE SCALE GENOMIC DNA]</scope>
    <source>
        <strain evidence="2 3">PA08 1199</strain>
    </source>
</reference>
<keyword evidence="1" id="KW-0812">Transmembrane</keyword>
<dbReference type="VEuPathDB" id="MicrosporidiaDB:AAJ76_1100014805"/>
<dbReference type="AlphaFoldDB" id="A0A0F9WSH2"/>
<keyword evidence="3" id="KW-1185">Reference proteome</keyword>
<dbReference type="EMBL" id="JPQZ01000011">
    <property type="protein sequence ID" value="KKO75813.1"/>
    <property type="molecule type" value="Genomic_DNA"/>
</dbReference>